<protein>
    <recommendedName>
        <fullName evidence="8">Abasic site processing protein</fullName>
        <ecNumber evidence="8">3.4.-.-</ecNumber>
    </recommendedName>
</protein>
<evidence type="ECO:0000313" key="9">
    <source>
        <dbReference type="EMBL" id="KIF80107.1"/>
    </source>
</evidence>
<dbReference type="PANTHER" id="PTHR13604">
    <property type="entry name" value="DC12-RELATED"/>
    <property type="match status" value="1"/>
</dbReference>
<keyword evidence="6" id="KW-0238">DNA-binding</keyword>
<dbReference type="Gene3D" id="3.90.1680.10">
    <property type="entry name" value="SOS response associated peptidase-like"/>
    <property type="match status" value="1"/>
</dbReference>
<evidence type="ECO:0000256" key="4">
    <source>
        <dbReference type="ARBA" id="ARBA00022801"/>
    </source>
</evidence>
<dbReference type="EMBL" id="JWJG01000028">
    <property type="protein sequence ID" value="KIF80107.1"/>
    <property type="molecule type" value="Genomic_DNA"/>
</dbReference>
<dbReference type="GO" id="GO:0006508">
    <property type="term" value="P:proteolysis"/>
    <property type="evidence" value="ECO:0007669"/>
    <property type="project" value="UniProtKB-KW"/>
</dbReference>
<evidence type="ECO:0000256" key="8">
    <source>
        <dbReference type="RuleBase" id="RU364100"/>
    </source>
</evidence>
<dbReference type="AlphaFoldDB" id="A0A0C1YHW7"/>
<keyword evidence="10" id="KW-1185">Reference proteome</keyword>
<dbReference type="PANTHER" id="PTHR13604:SF0">
    <property type="entry name" value="ABASIC SITE PROCESSING PROTEIN HMCES"/>
    <property type="match status" value="1"/>
</dbReference>
<keyword evidence="5" id="KW-0190">Covalent protein-DNA linkage</keyword>
<evidence type="ECO:0000256" key="1">
    <source>
        <dbReference type="ARBA" id="ARBA00008136"/>
    </source>
</evidence>
<organism evidence="9 10">
    <name type="scientific">Noviherbaspirillum autotrophicum</name>
    <dbReference type="NCBI Taxonomy" id="709839"/>
    <lineage>
        <taxon>Bacteria</taxon>
        <taxon>Pseudomonadati</taxon>
        <taxon>Pseudomonadota</taxon>
        <taxon>Betaproteobacteria</taxon>
        <taxon>Burkholderiales</taxon>
        <taxon>Oxalobacteraceae</taxon>
        <taxon>Noviherbaspirillum</taxon>
    </lineage>
</organism>
<evidence type="ECO:0000313" key="10">
    <source>
        <dbReference type="Proteomes" id="UP000031572"/>
    </source>
</evidence>
<dbReference type="RefSeq" id="WP_040039020.1">
    <property type="nucleotide sequence ID" value="NZ_JWJG01000028.1"/>
</dbReference>
<dbReference type="GO" id="GO:0008233">
    <property type="term" value="F:peptidase activity"/>
    <property type="evidence" value="ECO:0007669"/>
    <property type="project" value="UniProtKB-KW"/>
</dbReference>
<evidence type="ECO:0000256" key="5">
    <source>
        <dbReference type="ARBA" id="ARBA00023124"/>
    </source>
</evidence>
<dbReference type="Pfam" id="PF02586">
    <property type="entry name" value="SRAP"/>
    <property type="match status" value="1"/>
</dbReference>
<proteinExistence type="inferred from homology"/>
<evidence type="ECO:0000256" key="2">
    <source>
        <dbReference type="ARBA" id="ARBA00022670"/>
    </source>
</evidence>
<gene>
    <name evidence="9" type="ORF">TSA66_03665</name>
</gene>
<dbReference type="InterPro" id="IPR036590">
    <property type="entry name" value="SRAP-like"/>
</dbReference>
<dbReference type="GO" id="GO:0003697">
    <property type="term" value="F:single-stranded DNA binding"/>
    <property type="evidence" value="ECO:0007669"/>
    <property type="project" value="InterPro"/>
</dbReference>
<reference evidence="9 10" key="1">
    <citation type="submission" date="2014-12" db="EMBL/GenBank/DDBJ databases">
        <title>Denitrispirillum autotrophicum gen. nov., sp. nov., Denitrifying, Facultatively Autotrophic Bacteria Isolated from Rice Paddy Soil.</title>
        <authorList>
            <person name="Ishii S."/>
            <person name="Ashida N."/>
            <person name="Ohno H."/>
            <person name="Otsuka S."/>
            <person name="Yokota A."/>
            <person name="Senoo K."/>
        </authorList>
    </citation>
    <scope>NUCLEOTIDE SEQUENCE [LARGE SCALE GENOMIC DNA]</scope>
    <source>
        <strain evidence="9 10">TSA66</strain>
    </source>
</reference>
<name>A0A0C1YHW7_9BURK</name>
<keyword evidence="2 8" id="KW-0645">Protease</keyword>
<dbReference type="OrthoDB" id="6192129at2"/>
<sequence length="225" mass="24991">MCANYRPSTRDQLQQHFGVAPPDSAYKAEAFPASMAPLIRLPRADAVAGDRACALGMFGLVPHWADLKLARQTYNARTETVASKPAFRHAYKHQQFCIVPVASFYEPSYESGKAERYEIADAEGGPLGIAGIWEYRPAQDGGLALLSFSMLTINADGHPLMQRFHKPGDEKRMLVILRPDQYDAWLTCDTQDAARFFERYPAEQLVAHPAPRSGHGAQQEMLPEG</sequence>
<dbReference type="InterPro" id="IPR003738">
    <property type="entry name" value="SRAP"/>
</dbReference>
<comment type="similarity">
    <text evidence="1 8">Belongs to the SOS response-associated peptidase family.</text>
</comment>
<keyword evidence="3" id="KW-0227">DNA damage</keyword>
<dbReference type="Proteomes" id="UP000031572">
    <property type="component" value="Unassembled WGS sequence"/>
</dbReference>
<dbReference type="EC" id="3.4.-.-" evidence="8"/>
<accession>A0A0C1YHW7</accession>
<dbReference type="STRING" id="709839.TSA66_03665"/>
<keyword evidence="4 8" id="KW-0378">Hydrolase</keyword>
<evidence type="ECO:0000256" key="7">
    <source>
        <dbReference type="ARBA" id="ARBA00023239"/>
    </source>
</evidence>
<evidence type="ECO:0000256" key="6">
    <source>
        <dbReference type="ARBA" id="ARBA00023125"/>
    </source>
</evidence>
<dbReference type="SUPFAM" id="SSF143081">
    <property type="entry name" value="BB1717-like"/>
    <property type="match status" value="1"/>
</dbReference>
<comment type="caution">
    <text evidence="9">The sequence shown here is derived from an EMBL/GenBank/DDBJ whole genome shotgun (WGS) entry which is preliminary data.</text>
</comment>
<evidence type="ECO:0000256" key="3">
    <source>
        <dbReference type="ARBA" id="ARBA00022763"/>
    </source>
</evidence>
<dbReference type="GO" id="GO:0016829">
    <property type="term" value="F:lyase activity"/>
    <property type="evidence" value="ECO:0007669"/>
    <property type="project" value="UniProtKB-KW"/>
</dbReference>
<keyword evidence="7" id="KW-0456">Lyase</keyword>
<dbReference type="GO" id="GO:0106300">
    <property type="term" value="P:protein-DNA covalent cross-linking repair"/>
    <property type="evidence" value="ECO:0007669"/>
    <property type="project" value="InterPro"/>
</dbReference>